<evidence type="ECO:0000256" key="4">
    <source>
        <dbReference type="ARBA" id="ARBA00022729"/>
    </source>
</evidence>
<proteinExistence type="inferred from homology"/>
<evidence type="ECO:0000256" key="2">
    <source>
        <dbReference type="ARBA" id="ARBA00005679"/>
    </source>
</evidence>
<keyword evidence="5" id="KW-0325">Glycoprotein</keyword>
<keyword evidence="3" id="KW-0964">Secreted</keyword>
<evidence type="ECO:0000256" key="5">
    <source>
        <dbReference type="ARBA" id="ARBA00023180"/>
    </source>
</evidence>
<sequence length="262" mass="28725">MALRRLASLFLLLSYLLCSIGSFSVSAQNVSLALYYESLCPYSANFIVNGLAKIFENGLVSIVDLKLVPYGNAKIGSDGTSITCQHGPYECLLNTVEACALNAWPDLDTHFRFIYCIESLVMEGTYRRWPSCFKKSGLESKPITNCTSSGLGKKLELKYAAETNALQPPHKYVPWVVVDGQPLYEDYMNFISYVCAAYKGTAAVKACKELPLQTVTEVESDRTLQVSFAEQSSTSPFKATAAAKITSQASSGWHQVKMAASK</sequence>
<protein>
    <recommendedName>
        <fullName evidence="9">Gamma-interferon-inducible lysosomal thiol reductase</fullName>
    </recommendedName>
</protein>
<comment type="subcellular location">
    <subcellularLocation>
        <location evidence="1">Secreted</location>
    </subcellularLocation>
</comment>
<evidence type="ECO:0008006" key="9">
    <source>
        <dbReference type="Google" id="ProtNLM"/>
    </source>
</evidence>
<reference evidence="7 8" key="1">
    <citation type="submission" date="2024-01" db="EMBL/GenBank/DDBJ databases">
        <title>Genome assemblies of Stephania.</title>
        <authorList>
            <person name="Yang L."/>
        </authorList>
    </citation>
    <scope>NUCLEOTIDE SEQUENCE [LARGE SCALE GENOMIC DNA]</scope>
    <source>
        <strain evidence="7">JXDWG</strain>
        <tissue evidence="7">Leaf</tissue>
    </source>
</reference>
<feature type="signal peptide" evidence="6">
    <location>
        <begin position="1"/>
        <end position="27"/>
    </location>
</feature>
<dbReference type="Pfam" id="PF03227">
    <property type="entry name" value="GILT"/>
    <property type="match status" value="1"/>
</dbReference>
<dbReference type="PANTHER" id="PTHR13234">
    <property type="entry name" value="GAMMA-INTERFERON INDUCIBLE LYSOSOMAL THIOL REDUCTASE GILT"/>
    <property type="match status" value="1"/>
</dbReference>
<keyword evidence="4 6" id="KW-0732">Signal</keyword>
<dbReference type="GO" id="GO:0016671">
    <property type="term" value="F:oxidoreductase activity, acting on a sulfur group of donors, disulfide as acceptor"/>
    <property type="evidence" value="ECO:0007669"/>
    <property type="project" value="InterPro"/>
</dbReference>
<organism evidence="7 8">
    <name type="scientific">Stephania cephalantha</name>
    <dbReference type="NCBI Taxonomy" id="152367"/>
    <lineage>
        <taxon>Eukaryota</taxon>
        <taxon>Viridiplantae</taxon>
        <taxon>Streptophyta</taxon>
        <taxon>Embryophyta</taxon>
        <taxon>Tracheophyta</taxon>
        <taxon>Spermatophyta</taxon>
        <taxon>Magnoliopsida</taxon>
        <taxon>Ranunculales</taxon>
        <taxon>Menispermaceae</taxon>
        <taxon>Menispermoideae</taxon>
        <taxon>Cissampelideae</taxon>
        <taxon>Stephania</taxon>
    </lineage>
</organism>
<comment type="caution">
    <text evidence="7">The sequence shown here is derived from an EMBL/GenBank/DDBJ whole genome shotgun (WGS) entry which is preliminary data.</text>
</comment>
<gene>
    <name evidence="7" type="ORF">Scep_005746</name>
</gene>
<dbReference type="EMBL" id="JBBNAG010000002">
    <property type="protein sequence ID" value="KAK9159172.1"/>
    <property type="molecule type" value="Genomic_DNA"/>
</dbReference>
<evidence type="ECO:0000256" key="6">
    <source>
        <dbReference type="SAM" id="SignalP"/>
    </source>
</evidence>
<evidence type="ECO:0000256" key="3">
    <source>
        <dbReference type="ARBA" id="ARBA00022525"/>
    </source>
</evidence>
<keyword evidence="8" id="KW-1185">Reference proteome</keyword>
<dbReference type="AlphaFoldDB" id="A0AAP0PWP2"/>
<evidence type="ECO:0000313" key="7">
    <source>
        <dbReference type="EMBL" id="KAK9159172.1"/>
    </source>
</evidence>
<evidence type="ECO:0000256" key="1">
    <source>
        <dbReference type="ARBA" id="ARBA00004613"/>
    </source>
</evidence>
<feature type="chain" id="PRO_5043046230" description="Gamma-interferon-inducible lysosomal thiol reductase" evidence="6">
    <location>
        <begin position="28"/>
        <end position="262"/>
    </location>
</feature>
<name>A0AAP0PWP2_9MAGN</name>
<evidence type="ECO:0000313" key="8">
    <source>
        <dbReference type="Proteomes" id="UP001419268"/>
    </source>
</evidence>
<dbReference type="InterPro" id="IPR004911">
    <property type="entry name" value="Interferon-induced_GILT"/>
</dbReference>
<dbReference type="PANTHER" id="PTHR13234:SF8">
    <property type="entry name" value="GAMMA-INTERFERON-INDUCIBLE LYSOSOMAL THIOL REDUCTASE"/>
    <property type="match status" value="1"/>
</dbReference>
<accession>A0AAP0PWP2</accession>
<dbReference type="Proteomes" id="UP001419268">
    <property type="component" value="Unassembled WGS sequence"/>
</dbReference>
<comment type="similarity">
    <text evidence="2">Belongs to the GILT family.</text>
</comment>
<dbReference type="GO" id="GO:0005576">
    <property type="term" value="C:extracellular region"/>
    <property type="evidence" value="ECO:0007669"/>
    <property type="project" value="UniProtKB-SubCell"/>
</dbReference>